<keyword evidence="1" id="KW-0862">Zinc</keyword>
<sequence>MDLSLLCVHAHPDDESIWTGGTLARYADEGARTAVVTCTWAEGTNRAGELERALDLLGAGKPRLLGYADAGKPESAPGRPRFVDVPLDEAVGLLVEHIRSVRPDVVLTFDGYGSSGHADHVHVHRVTMAAVEAAGYDQLYPEAGDPWRPRALYLSTLPRSVVESQWESVFGAPPAPGQTLPGVPDDQITTHLDVSPWAERKWAAMHAHESEVGRGASMTMLTALPEQARAQLLSNEWYRRVAYTGPQERTLS</sequence>
<dbReference type="EMBL" id="FNVT01000007">
    <property type="protein sequence ID" value="SEG91657.1"/>
    <property type="molecule type" value="Genomic_DNA"/>
</dbReference>
<protein>
    <submittedName>
        <fullName evidence="2">N-acetyl-1-D-myo-inositol-2-amino-2-deoxy-alpha-D-glucopyranoside deacetylase</fullName>
    </submittedName>
</protein>
<dbReference type="GO" id="GO:0016811">
    <property type="term" value="F:hydrolase activity, acting on carbon-nitrogen (but not peptide) bonds, in linear amides"/>
    <property type="evidence" value="ECO:0007669"/>
    <property type="project" value="TreeGrafter"/>
</dbReference>
<evidence type="ECO:0000256" key="1">
    <source>
        <dbReference type="ARBA" id="ARBA00022833"/>
    </source>
</evidence>
<dbReference type="Pfam" id="PF02585">
    <property type="entry name" value="PIG-L"/>
    <property type="match status" value="1"/>
</dbReference>
<dbReference type="Proteomes" id="UP000236732">
    <property type="component" value="Unassembled WGS sequence"/>
</dbReference>
<dbReference type="AlphaFoldDB" id="A0A1H6E268"/>
<reference evidence="2 3" key="1">
    <citation type="submission" date="2016-10" db="EMBL/GenBank/DDBJ databases">
        <authorList>
            <person name="de Groot N.N."/>
        </authorList>
    </citation>
    <scope>NUCLEOTIDE SEQUENCE [LARGE SCALE GENOMIC DNA]</scope>
    <source>
        <strain evidence="2 3">CGMCC 4.7037</strain>
    </source>
</reference>
<dbReference type="PANTHER" id="PTHR12993">
    <property type="entry name" value="N-ACETYLGLUCOSAMINYL-PHOSPHATIDYLINOSITOL DE-N-ACETYLASE-RELATED"/>
    <property type="match status" value="1"/>
</dbReference>
<dbReference type="GO" id="GO:0016137">
    <property type="term" value="P:glycoside metabolic process"/>
    <property type="evidence" value="ECO:0007669"/>
    <property type="project" value="UniProtKB-ARBA"/>
</dbReference>
<dbReference type="Gene3D" id="3.40.50.10320">
    <property type="entry name" value="LmbE-like"/>
    <property type="match status" value="1"/>
</dbReference>
<gene>
    <name evidence="2" type="ORF">SAMN05444920_107322</name>
</gene>
<organism evidence="2 3">
    <name type="scientific">Nonomuraea solani</name>
    <dbReference type="NCBI Taxonomy" id="1144553"/>
    <lineage>
        <taxon>Bacteria</taxon>
        <taxon>Bacillati</taxon>
        <taxon>Actinomycetota</taxon>
        <taxon>Actinomycetes</taxon>
        <taxon>Streptosporangiales</taxon>
        <taxon>Streptosporangiaceae</taxon>
        <taxon>Nonomuraea</taxon>
    </lineage>
</organism>
<dbReference type="InterPro" id="IPR024078">
    <property type="entry name" value="LmbE-like_dom_sf"/>
</dbReference>
<proteinExistence type="predicted"/>
<dbReference type="OrthoDB" id="158614at2"/>
<name>A0A1H6E268_9ACTN</name>
<accession>A0A1H6E268</accession>
<dbReference type="PANTHER" id="PTHR12993:SF26">
    <property type="entry name" value="1D-MYO-INOSITOL 2-ACETAMIDO-2-DEOXY-ALPHA-D-GLUCOPYRANOSIDE DEACETYLASE"/>
    <property type="match status" value="1"/>
</dbReference>
<evidence type="ECO:0000313" key="2">
    <source>
        <dbReference type="EMBL" id="SEG91657.1"/>
    </source>
</evidence>
<dbReference type="RefSeq" id="WP_103958682.1">
    <property type="nucleotide sequence ID" value="NZ_FNVT01000007.1"/>
</dbReference>
<dbReference type="InterPro" id="IPR003737">
    <property type="entry name" value="GlcNAc_PI_deacetylase-related"/>
</dbReference>
<evidence type="ECO:0000313" key="3">
    <source>
        <dbReference type="Proteomes" id="UP000236732"/>
    </source>
</evidence>
<keyword evidence="3" id="KW-1185">Reference proteome</keyword>
<dbReference type="SUPFAM" id="SSF102588">
    <property type="entry name" value="LmbE-like"/>
    <property type="match status" value="1"/>
</dbReference>